<evidence type="ECO:0000259" key="11">
    <source>
        <dbReference type="Pfam" id="PF01179"/>
    </source>
</evidence>
<dbReference type="Gene3D" id="3.10.450.40">
    <property type="match status" value="2"/>
</dbReference>
<feature type="compositionally biased region" description="Polar residues" evidence="10">
    <location>
        <begin position="18"/>
        <end position="28"/>
    </location>
</feature>
<dbReference type="GO" id="GO:0008131">
    <property type="term" value="F:primary methylamine oxidase activity"/>
    <property type="evidence" value="ECO:0007669"/>
    <property type="project" value="InterPro"/>
</dbReference>
<feature type="domain" description="Copper amine oxidase catalytic" evidence="11">
    <location>
        <begin position="384"/>
        <end position="760"/>
    </location>
</feature>
<dbReference type="Proteomes" id="UP000749293">
    <property type="component" value="Unassembled WGS sequence"/>
</dbReference>
<sequence length="808" mass="90720">MPDSPTRAAPSKTAGVIPSSNPLGADPTTENASLRTRLKLCYTIFAVLIIKFALLDVFQHVGVITSGGGPVFRFVNQFGPRRSILYEPAVTITAPKLNVWAPITSDDNVAVWNWLHDPARGLNLTEPGEAEIGDNKVYSIDTLPLNKSDVVLFLDGIGPRPKPWARVMIFEGGKDEPVAQEYMVGPLPVSDDTDIVPLDYIYNGGMGGAVPYNARPMDPIRSTAIGKLVGYHMGAIADITSDLFQGAAYYGPGDERSTIDTDFPTPFSYNGSEAHVNVAFHFPGTAHYLLPIDFYTLVDASAIDYEEWRLRGFVTKERFFATADELRDAYEAGELEQEFEQHQDYDWARVKYQPELGERPLESRPAPQSLEVGGKRYMLDPDQSKNLGLMFYDVRFKGESILYELSMQEAASQYGGFQPKAGSTVFQDTSFSMGAAASPLIEGFDCPFGSTFWNISHFATNRTFTIPRALCIFEHDSGHPLSRHDAGEHNGWGFESLGVVKSSALSLRYIATIGNYDYIFTYDFAQDGAIHISVRASGYLQSSPYYKDQGRFGPRIQRATQGSIHDHVMTFKADFDLVDSNNSLEKTELKVVEQEQPWFPEVGIFEQIQLEKSLFDREQQFNWGANDQTMYSVINSNKTNVWGEKRGYRIAPGMSDIRLSTTNSPWSRHNTAFMKSNLAVTRQHDTEQFANSIYNAHLPGRPHHDFAKFFDDETVDGEDLVVWFNLGMHHFTRAEDIPVTLFTEAVSSISLVPQNFFDRAQDGDLKNRRWYLPDTESDTLDTEDYGVELPSLNFRLEEPEVPRLQVSE</sequence>
<dbReference type="Gene3D" id="2.70.98.20">
    <property type="entry name" value="Copper amine oxidase, catalytic domain"/>
    <property type="match status" value="1"/>
</dbReference>
<evidence type="ECO:0000259" key="12">
    <source>
        <dbReference type="Pfam" id="PF09248"/>
    </source>
</evidence>
<reference evidence="13" key="1">
    <citation type="submission" date="2020-03" db="EMBL/GenBank/DDBJ databases">
        <title>Site-based positive gene gene selection in Geosmithia morbida across the United States reveals a broad range of putative effectors and factors for local host and environmental adapation.</title>
        <authorList>
            <person name="Onufrak A."/>
            <person name="Murdoch R.W."/>
            <person name="Gazis R."/>
            <person name="Huff M."/>
            <person name="Staton M."/>
            <person name="Klingeman W."/>
            <person name="Hadziabdic D."/>
        </authorList>
    </citation>
    <scope>NUCLEOTIDE SEQUENCE</scope>
    <source>
        <strain evidence="13">1262</strain>
    </source>
</reference>
<evidence type="ECO:0000256" key="7">
    <source>
        <dbReference type="PIRSR" id="PIRSR600269-50"/>
    </source>
</evidence>
<evidence type="ECO:0000256" key="4">
    <source>
        <dbReference type="ARBA" id="ARBA00022772"/>
    </source>
</evidence>
<evidence type="ECO:0000256" key="2">
    <source>
        <dbReference type="ARBA" id="ARBA00007983"/>
    </source>
</evidence>
<feature type="region of interest" description="Disordered" evidence="10">
    <location>
        <begin position="1"/>
        <end position="28"/>
    </location>
</feature>
<comment type="caution">
    <text evidence="13">The sequence shown here is derived from an EMBL/GenBank/DDBJ whole genome shotgun (WGS) entry which is preliminary data.</text>
</comment>
<dbReference type="InterPro" id="IPR015328">
    <property type="entry name" value="DUF1965"/>
</dbReference>
<proteinExistence type="inferred from homology"/>
<keyword evidence="14" id="KW-1185">Reference proteome</keyword>
<dbReference type="AlphaFoldDB" id="A0A9P4YYV2"/>
<dbReference type="Pfam" id="PF01179">
    <property type="entry name" value="Cu_amine_oxid"/>
    <property type="match status" value="1"/>
</dbReference>
<evidence type="ECO:0000256" key="1">
    <source>
        <dbReference type="ARBA" id="ARBA00001935"/>
    </source>
</evidence>
<name>A0A9P4YYV2_9HYPO</name>
<dbReference type="InterPro" id="IPR036460">
    <property type="entry name" value="Cu_amine_oxidase_C_sf"/>
</dbReference>
<dbReference type="GO" id="GO:0005886">
    <property type="term" value="C:plasma membrane"/>
    <property type="evidence" value="ECO:0007669"/>
    <property type="project" value="TreeGrafter"/>
</dbReference>
<feature type="active site" description="Proton acceptor" evidence="7">
    <location>
        <position position="428"/>
    </location>
</feature>
<keyword evidence="6 9" id="KW-0186">Copper</keyword>
<keyword evidence="5 9" id="KW-0560">Oxidoreductase</keyword>
<comment type="similarity">
    <text evidence="2 9">Belongs to the copper/topaquinone oxidase family.</text>
</comment>
<dbReference type="PANTHER" id="PTHR10638:SF20">
    <property type="entry name" value="AMINE OXIDASE"/>
    <property type="match status" value="1"/>
</dbReference>
<dbReference type="EC" id="1.4.3.-" evidence="9"/>
<dbReference type="GeneID" id="55971193"/>
<evidence type="ECO:0000256" key="8">
    <source>
        <dbReference type="PIRSR" id="PIRSR600269-51"/>
    </source>
</evidence>
<feature type="active site" description="Schiff-base intermediate with substrate; via topaquinone" evidence="7">
    <location>
        <position position="516"/>
    </location>
</feature>
<feature type="domain" description="DUF1965" evidence="12">
    <location>
        <begin position="289"/>
        <end position="352"/>
    </location>
</feature>
<dbReference type="GO" id="GO:0009308">
    <property type="term" value="P:amine metabolic process"/>
    <property type="evidence" value="ECO:0007669"/>
    <property type="project" value="UniProtKB-UniRule"/>
</dbReference>
<dbReference type="Pfam" id="PF09248">
    <property type="entry name" value="DUF1965"/>
    <property type="match status" value="1"/>
</dbReference>
<evidence type="ECO:0000256" key="9">
    <source>
        <dbReference type="RuleBase" id="RU000672"/>
    </source>
</evidence>
<dbReference type="OrthoDB" id="3341590at2759"/>
<dbReference type="InterPro" id="IPR016182">
    <property type="entry name" value="Cu_amine_oxidase_N-reg"/>
</dbReference>
<evidence type="ECO:0000313" key="13">
    <source>
        <dbReference type="EMBL" id="KAF4124299.1"/>
    </source>
</evidence>
<gene>
    <name evidence="13" type="ORF">GMORB2_4965</name>
</gene>
<dbReference type="PANTHER" id="PTHR10638">
    <property type="entry name" value="COPPER AMINE OXIDASE"/>
    <property type="match status" value="1"/>
</dbReference>
<dbReference type="SUPFAM" id="SSF49998">
    <property type="entry name" value="Amine oxidase catalytic domain"/>
    <property type="match status" value="1"/>
</dbReference>
<evidence type="ECO:0000256" key="3">
    <source>
        <dbReference type="ARBA" id="ARBA00022723"/>
    </source>
</evidence>
<dbReference type="GO" id="GO:0005507">
    <property type="term" value="F:copper ion binding"/>
    <property type="evidence" value="ECO:0007669"/>
    <property type="project" value="InterPro"/>
</dbReference>
<keyword evidence="4 7" id="KW-0801">TPQ</keyword>
<evidence type="ECO:0000256" key="6">
    <source>
        <dbReference type="ARBA" id="ARBA00023008"/>
    </source>
</evidence>
<accession>A0A9P4YYV2</accession>
<dbReference type="RefSeq" id="XP_035322951.1">
    <property type="nucleotide sequence ID" value="XM_035466939.1"/>
</dbReference>
<organism evidence="13 14">
    <name type="scientific">Geosmithia morbida</name>
    <dbReference type="NCBI Taxonomy" id="1094350"/>
    <lineage>
        <taxon>Eukaryota</taxon>
        <taxon>Fungi</taxon>
        <taxon>Dikarya</taxon>
        <taxon>Ascomycota</taxon>
        <taxon>Pezizomycotina</taxon>
        <taxon>Sordariomycetes</taxon>
        <taxon>Hypocreomycetidae</taxon>
        <taxon>Hypocreales</taxon>
        <taxon>Bionectriaceae</taxon>
        <taxon>Geosmithia</taxon>
    </lineage>
</organism>
<dbReference type="EMBL" id="JAANYQ010000004">
    <property type="protein sequence ID" value="KAF4124299.1"/>
    <property type="molecule type" value="Genomic_DNA"/>
</dbReference>
<dbReference type="SUPFAM" id="SSF54416">
    <property type="entry name" value="Amine oxidase N-terminal region"/>
    <property type="match status" value="2"/>
</dbReference>
<comment type="cofactor">
    <cofactor evidence="9">
        <name>Cu cation</name>
        <dbReference type="ChEBI" id="CHEBI:23378"/>
    </cofactor>
    <text evidence="9">Contains 1 topaquinone per subunit.</text>
</comment>
<dbReference type="PRINTS" id="PR00766">
    <property type="entry name" value="CUDAOXIDASE"/>
</dbReference>
<protein>
    <recommendedName>
        <fullName evidence="9">Amine oxidase</fullName>
        <ecNumber evidence="9">1.4.3.-</ecNumber>
    </recommendedName>
</protein>
<dbReference type="InterPro" id="IPR000269">
    <property type="entry name" value="Cu_amine_oxidase"/>
</dbReference>
<comment type="PTM">
    <text evidence="8 9">Topaquinone (TPQ) is generated by copper-dependent autoxidation of a specific tyrosyl residue.</text>
</comment>
<evidence type="ECO:0000313" key="14">
    <source>
        <dbReference type="Proteomes" id="UP000749293"/>
    </source>
</evidence>
<dbReference type="GO" id="GO:0048038">
    <property type="term" value="F:quinone binding"/>
    <property type="evidence" value="ECO:0007669"/>
    <property type="project" value="InterPro"/>
</dbReference>
<dbReference type="InterPro" id="IPR015798">
    <property type="entry name" value="Cu_amine_oxidase_C"/>
</dbReference>
<feature type="modified residue" description="2',4',5'-topaquinone" evidence="8">
    <location>
        <position position="516"/>
    </location>
</feature>
<keyword evidence="3 9" id="KW-0479">Metal-binding</keyword>
<evidence type="ECO:0000256" key="10">
    <source>
        <dbReference type="SAM" id="MobiDB-lite"/>
    </source>
</evidence>
<comment type="cofactor">
    <cofactor evidence="1">
        <name>Cu cation</name>
        <dbReference type="ChEBI" id="CHEBI:23378"/>
    </cofactor>
</comment>
<evidence type="ECO:0000256" key="5">
    <source>
        <dbReference type="ARBA" id="ARBA00023002"/>
    </source>
</evidence>